<dbReference type="Proteomes" id="UP000009168">
    <property type="component" value="Unassembled WGS sequence"/>
</dbReference>
<protein>
    <submittedName>
        <fullName evidence="2">Uncharacterized protein</fullName>
    </submittedName>
</protein>
<organism evidence="2 3">
    <name type="scientific">Tetrahymena thermophila (strain SB210)</name>
    <dbReference type="NCBI Taxonomy" id="312017"/>
    <lineage>
        <taxon>Eukaryota</taxon>
        <taxon>Sar</taxon>
        <taxon>Alveolata</taxon>
        <taxon>Ciliophora</taxon>
        <taxon>Intramacronucleata</taxon>
        <taxon>Oligohymenophorea</taxon>
        <taxon>Hymenostomatida</taxon>
        <taxon>Tetrahymenina</taxon>
        <taxon>Tetrahymenidae</taxon>
        <taxon>Tetrahymena</taxon>
    </lineage>
</organism>
<accession>I7MEF5</accession>
<dbReference type="GeneID" id="7831315"/>
<gene>
    <name evidence="2" type="ORF">TTHERM_00188290</name>
</gene>
<dbReference type="InParanoid" id="I7MEF5"/>
<proteinExistence type="predicted"/>
<name>I7MEF5_TETTS</name>
<dbReference type="KEGG" id="tet:TTHERM_00188290"/>
<evidence type="ECO:0000313" key="3">
    <source>
        <dbReference type="Proteomes" id="UP000009168"/>
    </source>
</evidence>
<feature type="compositionally biased region" description="Basic and acidic residues" evidence="1">
    <location>
        <begin position="500"/>
        <end position="515"/>
    </location>
</feature>
<evidence type="ECO:0000313" key="2">
    <source>
        <dbReference type="EMBL" id="EAR96260.2"/>
    </source>
</evidence>
<keyword evidence="3" id="KW-1185">Reference proteome</keyword>
<dbReference type="AlphaFoldDB" id="I7MEF5"/>
<dbReference type="EMBL" id="GG662693">
    <property type="protein sequence ID" value="EAR96260.2"/>
    <property type="molecule type" value="Genomic_DNA"/>
</dbReference>
<sequence length="623" mass="73821">MNYMESSDEYIELNNAIHTTMSRISEIDKITSELALEKLNLQKKLEQLKLQIQNIPYHTYQNGRTFYDEYENNQLGFMNNGIDNYSDFPSMACQFPYYNRAQNLIQNNGNANSYYTHDQAMINDHVDDYFDTDFNQKMYYQQQKQVSNEKFSSFNNLNQDNHIIENNLQLSKEDLTKPFINNENLKLDHELLLPLNNNSQMLNTNSKDSSNNIIQNDNIPISIYQNNSQIASKIQEETLENQEQKSVQNNSVIQSKYSNFLQQVINPQSKQPSIESIEQQINKDQHEKQLSPSYSRQFKKNNKQGDLILQTPQQNVDDMLDYEKQEMTKQKGVSGFNKIKKEKNKHYKKNSASETIKLCKYNHEQNKKKNTKCFTKEQSYSNQDCLSQFENSFLQNIQNLNHDELISNNRNNQTQITQKNNVHIDQADNENSQPLNKLKEENIEKQKLLYLSQKKQFLETLPEDSLRFQYSKQLQYLQDINLGKSTSDENIEMINNEEQSFDKSAKKSQKSKSDLKQNNSQKQVMLEIADNVMNEQIYTNEDIQRMYQHFLITFNNNKVKYTKRGKGYYRYPSTLKMKVVEFSKHIKLIQIQKDTQISQETIRKWQKRYTEIPDQMVEYDFIE</sequence>
<feature type="region of interest" description="Disordered" evidence="1">
    <location>
        <begin position="499"/>
        <end position="519"/>
    </location>
</feature>
<reference evidence="3" key="1">
    <citation type="journal article" date="2006" name="PLoS Biol.">
        <title>Macronuclear genome sequence of the ciliate Tetrahymena thermophila, a model eukaryote.</title>
        <authorList>
            <person name="Eisen J.A."/>
            <person name="Coyne R.S."/>
            <person name="Wu M."/>
            <person name="Wu D."/>
            <person name="Thiagarajan M."/>
            <person name="Wortman J.R."/>
            <person name="Badger J.H."/>
            <person name="Ren Q."/>
            <person name="Amedeo P."/>
            <person name="Jones K.M."/>
            <person name="Tallon L.J."/>
            <person name="Delcher A.L."/>
            <person name="Salzberg S.L."/>
            <person name="Silva J.C."/>
            <person name="Haas B.J."/>
            <person name="Majoros W.H."/>
            <person name="Farzad M."/>
            <person name="Carlton J.M."/>
            <person name="Smith R.K. Jr."/>
            <person name="Garg J."/>
            <person name="Pearlman R.E."/>
            <person name="Karrer K.M."/>
            <person name="Sun L."/>
            <person name="Manning G."/>
            <person name="Elde N.C."/>
            <person name="Turkewitz A.P."/>
            <person name="Asai D.J."/>
            <person name="Wilkes D.E."/>
            <person name="Wang Y."/>
            <person name="Cai H."/>
            <person name="Collins K."/>
            <person name="Stewart B.A."/>
            <person name="Lee S.R."/>
            <person name="Wilamowska K."/>
            <person name="Weinberg Z."/>
            <person name="Ruzzo W.L."/>
            <person name="Wloga D."/>
            <person name="Gaertig J."/>
            <person name="Frankel J."/>
            <person name="Tsao C.-C."/>
            <person name="Gorovsky M.A."/>
            <person name="Keeling P.J."/>
            <person name="Waller R.F."/>
            <person name="Patron N.J."/>
            <person name="Cherry J.M."/>
            <person name="Stover N.A."/>
            <person name="Krieger C.J."/>
            <person name="del Toro C."/>
            <person name="Ryder H.F."/>
            <person name="Williamson S.C."/>
            <person name="Barbeau R.A."/>
            <person name="Hamilton E.P."/>
            <person name="Orias E."/>
        </authorList>
    </citation>
    <scope>NUCLEOTIDE SEQUENCE [LARGE SCALE GENOMIC DNA]</scope>
    <source>
        <strain evidence="3">SB210</strain>
    </source>
</reference>
<dbReference type="RefSeq" id="XP_001016505.2">
    <property type="nucleotide sequence ID" value="XM_001016505.3"/>
</dbReference>
<evidence type="ECO:0000256" key="1">
    <source>
        <dbReference type="SAM" id="MobiDB-lite"/>
    </source>
</evidence>